<keyword evidence="1" id="KW-0378">Hydrolase</keyword>
<sequence>MSSFSVFGADHETIMEFGVAYTGGSGRPRRPRAVRAFGGIPRLAAAAILAVPLGFAPSVAHAAPRPARIHDVQGAAHVSPLNGAAVAGVPGVVTAVTGTGFWMQDPKPDRRAATSEGIFVFTRTAPTVAPGAAVRVDGRVGEFRPGGAESGGLTRTEIGATKVAVTGRADVPPPVLLGPKGVAAPTSVVKSGHGNVERGGTFDPGRNGLDFYEALEGMRVRLQDAVAVGPTRFGELPVLPAGGAGAGTRTGRGGILQRDGDANPERIILDDALAPLPAMNVGDRLPGDSVGVVDYSLGHFKVLPAATPRRAAGGLPREATRPQRPGEMAIATIGLGGLSPNTPRDRFRAVADDIVTGLASPDLIAVDDLQDNSGAANDGTVAADQTVAELITAISAAGGPAYEWRSVEPEDNADGGGKGSNPRVGFLFRTDRGLAFVDRPAETGTFPDETPAAEPDPAVTAVRAVAQGRAAGLSRSPGRIAPTNAVWAGTRKPLAGEVTWQGERIIVVTGEWYPSTADDEPLFGRNQPPQQPTRWRRDAQAKVVAGFVRSVQKVDRNANVVVAARLNDTPESLPVRALAETGLTDLPAGLPPKDRYTAVTNGNAQALDHILLSESLKRRKHEYDIVHRTAEFADRPGEHDPTVVRIDMTKNGAPRGSGPAR</sequence>
<evidence type="ECO:0000313" key="1">
    <source>
        <dbReference type="EMBL" id="MFD0900870.1"/>
    </source>
</evidence>
<organism evidence="1 2">
    <name type="scientific">Actinomadura sediminis</name>
    <dbReference type="NCBI Taxonomy" id="1038904"/>
    <lineage>
        <taxon>Bacteria</taxon>
        <taxon>Bacillati</taxon>
        <taxon>Actinomycetota</taxon>
        <taxon>Actinomycetes</taxon>
        <taxon>Streptosporangiales</taxon>
        <taxon>Thermomonosporaceae</taxon>
        <taxon>Actinomadura</taxon>
    </lineage>
</organism>
<comment type="caution">
    <text evidence="1">The sequence shown here is derived from an EMBL/GenBank/DDBJ whole genome shotgun (WGS) entry which is preliminary data.</text>
</comment>
<name>A0ABW3EMY1_9ACTN</name>
<dbReference type="RefSeq" id="WP_378297864.1">
    <property type="nucleotide sequence ID" value="NZ_JBHTJA010000014.1"/>
</dbReference>
<dbReference type="EMBL" id="JBHTJA010000014">
    <property type="protein sequence ID" value="MFD0900870.1"/>
    <property type="molecule type" value="Genomic_DNA"/>
</dbReference>
<gene>
    <name evidence="1" type="ORF">ACFQ11_10745</name>
</gene>
<dbReference type="SUPFAM" id="SSF56219">
    <property type="entry name" value="DNase I-like"/>
    <property type="match status" value="1"/>
</dbReference>
<protein>
    <submittedName>
        <fullName evidence="1">Endonuclease/exonuclease/phosphatase</fullName>
    </submittedName>
</protein>
<dbReference type="Gene3D" id="3.60.10.10">
    <property type="entry name" value="Endonuclease/exonuclease/phosphatase"/>
    <property type="match status" value="1"/>
</dbReference>
<dbReference type="GO" id="GO:0004519">
    <property type="term" value="F:endonuclease activity"/>
    <property type="evidence" value="ECO:0007669"/>
    <property type="project" value="UniProtKB-KW"/>
</dbReference>
<dbReference type="PANTHER" id="PTHR42834">
    <property type="entry name" value="ENDONUCLEASE/EXONUCLEASE/PHOSPHATASE FAMILY PROTEIN (AFU_ORTHOLOGUE AFUA_3G09210)"/>
    <property type="match status" value="1"/>
</dbReference>
<dbReference type="Proteomes" id="UP001596972">
    <property type="component" value="Unassembled WGS sequence"/>
</dbReference>
<accession>A0ABW3EMY1</accession>
<keyword evidence="1" id="KW-0540">Nuclease</keyword>
<dbReference type="InterPro" id="IPR036691">
    <property type="entry name" value="Endo/exonu/phosph_ase_sf"/>
</dbReference>
<evidence type="ECO:0000313" key="2">
    <source>
        <dbReference type="Proteomes" id="UP001596972"/>
    </source>
</evidence>
<dbReference type="PANTHER" id="PTHR42834:SF1">
    <property type="entry name" value="ENDONUCLEASE_EXONUCLEASE_PHOSPHATASE FAMILY PROTEIN (AFU_ORTHOLOGUE AFUA_3G09210)"/>
    <property type="match status" value="1"/>
</dbReference>
<proteinExistence type="predicted"/>
<reference evidence="2" key="1">
    <citation type="journal article" date="2019" name="Int. J. Syst. Evol. Microbiol.">
        <title>The Global Catalogue of Microorganisms (GCM) 10K type strain sequencing project: providing services to taxonomists for standard genome sequencing and annotation.</title>
        <authorList>
            <consortium name="The Broad Institute Genomics Platform"/>
            <consortium name="The Broad Institute Genome Sequencing Center for Infectious Disease"/>
            <person name="Wu L."/>
            <person name="Ma J."/>
        </authorList>
    </citation>
    <scope>NUCLEOTIDE SEQUENCE [LARGE SCALE GENOMIC DNA]</scope>
    <source>
        <strain evidence="2">JCM 31202</strain>
    </source>
</reference>
<dbReference type="CDD" id="cd04486">
    <property type="entry name" value="YhcR_OBF_like"/>
    <property type="match status" value="1"/>
</dbReference>
<keyword evidence="2" id="KW-1185">Reference proteome</keyword>
<keyword evidence="1" id="KW-0255">Endonuclease</keyword>